<dbReference type="STRING" id="47427.A0A2H3DFZ3"/>
<evidence type="ECO:0000313" key="1">
    <source>
        <dbReference type="EMBL" id="PBK94141.1"/>
    </source>
</evidence>
<name>A0A2H3DFZ3_ARMGA</name>
<evidence type="ECO:0000313" key="2">
    <source>
        <dbReference type="Proteomes" id="UP000217790"/>
    </source>
</evidence>
<keyword evidence="2" id="KW-1185">Reference proteome</keyword>
<sequence>LTATHQLAVERGKWLGISREWRLCRMCSNDVEDVPHVLFICSFPPADLIHTSFLASVWERYPSWKTRVRSPTHLLLLAGTDDLVASTGRFVHEMLTLWDSAP</sequence>
<dbReference type="InParanoid" id="A0A2H3DFZ3"/>
<protein>
    <recommendedName>
        <fullName evidence="3">Reverse transcriptase zinc-binding domain-containing protein</fullName>
    </recommendedName>
</protein>
<dbReference type="EMBL" id="KZ293655">
    <property type="protein sequence ID" value="PBK94141.1"/>
    <property type="molecule type" value="Genomic_DNA"/>
</dbReference>
<dbReference type="Proteomes" id="UP000217790">
    <property type="component" value="Unassembled WGS sequence"/>
</dbReference>
<feature type="non-terminal residue" evidence="1">
    <location>
        <position position="102"/>
    </location>
</feature>
<organism evidence="1 2">
    <name type="scientific">Armillaria gallica</name>
    <name type="common">Bulbous honey fungus</name>
    <name type="synonym">Armillaria bulbosa</name>
    <dbReference type="NCBI Taxonomy" id="47427"/>
    <lineage>
        <taxon>Eukaryota</taxon>
        <taxon>Fungi</taxon>
        <taxon>Dikarya</taxon>
        <taxon>Basidiomycota</taxon>
        <taxon>Agaricomycotina</taxon>
        <taxon>Agaricomycetes</taxon>
        <taxon>Agaricomycetidae</taxon>
        <taxon>Agaricales</taxon>
        <taxon>Marasmiineae</taxon>
        <taxon>Physalacriaceae</taxon>
        <taxon>Armillaria</taxon>
    </lineage>
</organism>
<feature type="non-terminal residue" evidence="1">
    <location>
        <position position="1"/>
    </location>
</feature>
<proteinExistence type="predicted"/>
<evidence type="ECO:0008006" key="3">
    <source>
        <dbReference type="Google" id="ProtNLM"/>
    </source>
</evidence>
<dbReference type="OrthoDB" id="2926717at2759"/>
<gene>
    <name evidence="1" type="ORF">ARMGADRAFT_892796</name>
</gene>
<accession>A0A2H3DFZ3</accession>
<dbReference type="AlphaFoldDB" id="A0A2H3DFZ3"/>
<reference evidence="2" key="1">
    <citation type="journal article" date="2017" name="Nat. Ecol. Evol.">
        <title>Genome expansion and lineage-specific genetic innovations in the forest pathogenic fungi Armillaria.</title>
        <authorList>
            <person name="Sipos G."/>
            <person name="Prasanna A.N."/>
            <person name="Walter M.C."/>
            <person name="O'Connor E."/>
            <person name="Balint B."/>
            <person name="Krizsan K."/>
            <person name="Kiss B."/>
            <person name="Hess J."/>
            <person name="Varga T."/>
            <person name="Slot J."/>
            <person name="Riley R."/>
            <person name="Boka B."/>
            <person name="Rigling D."/>
            <person name="Barry K."/>
            <person name="Lee J."/>
            <person name="Mihaltcheva S."/>
            <person name="LaButti K."/>
            <person name="Lipzen A."/>
            <person name="Waldron R."/>
            <person name="Moloney N.M."/>
            <person name="Sperisen C."/>
            <person name="Kredics L."/>
            <person name="Vagvoelgyi C."/>
            <person name="Patrignani A."/>
            <person name="Fitzpatrick D."/>
            <person name="Nagy I."/>
            <person name="Doyle S."/>
            <person name="Anderson J.B."/>
            <person name="Grigoriev I.V."/>
            <person name="Gueldener U."/>
            <person name="Muensterkoetter M."/>
            <person name="Nagy L.G."/>
        </authorList>
    </citation>
    <scope>NUCLEOTIDE SEQUENCE [LARGE SCALE GENOMIC DNA]</scope>
    <source>
        <strain evidence="2">Ar21-2</strain>
    </source>
</reference>